<feature type="transmembrane region" description="Helical" evidence="1">
    <location>
        <begin position="60"/>
        <end position="80"/>
    </location>
</feature>
<organism evidence="2 4">
    <name type="scientific">Candidatus Altarchaeum hamiconexum</name>
    <dbReference type="NCBI Taxonomy" id="1803513"/>
    <lineage>
        <taxon>Archaea</taxon>
        <taxon>Candidatus Altarchaeota</taxon>
        <taxon>Candidatus Altiarchaeia</taxon>
        <taxon>Candidatus Altarchaeales</taxon>
        <taxon>Candidatus Altarchaeaceae</taxon>
        <taxon>Candidatus Altarchaeum</taxon>
    </lineage>
</organism>
<name>A0A8J8CF35_9ARCH</name>
<reference evidence="2" key="1">
    <citation type="submission" date="2019-11" db="EMBL/GenBank/DDBJ databases">
        <title>Lipid analysis of CO2-rich subsurface aquifers suggests an autotrophy-based deep biosphere with lysolipids enriched in CPR bacteria.</title>
        <authorList>
            <person name="Probst A.J."/>
            <person name="Elling F.J."/>
            <person name="Castelle C.J."/>
            <person name="Zhu Q."/>
            <person name="Elvert M."/>
            <person name="Birarda G."/>
            <person name="Holman H.-Y."/>
            <person name="Lane K.R."/>
            <person name="Ladd B."/>
            <person name="Ryan M.C."/>
            <person name="Woyke T."/>
            <person name="Hinrichs K.-U."/>
            <person name="Banfield J.F."/>
        </authorList>
    </citation>
    <scope>NUCLEOTIDE SEQUENCE</scope>
    <source>
        <strain evidence="2">CG_2015-01_33_1645</strain>
        <strain evidence="3">CG_2015-04_33_537</strain>
    </source>
</reference>
<dbReference type="EMBL" id="JAACVF010000144">
    <property type="protein sequence ID" value="NCN65446.1"/>
    <property type="molecule type" value="Genomic_DNA"/>
</dbReference>
<feature type="transmembrane region" description="Helical" evidence="1">
    <location>
        <begin position="100"/>
        <end position="124"/>
    </location>
</feature>
<dbReference type="Proteomes" id="UP000738826">
    <property type="component" value="Unassembled WGS sequence"/>
</dbReference>
<gene>
    <name evidence="3" type="ORF">GW779_05465</name>
    <name evidence="2" type="ORF">GW910_05240</name>
</gene>
<dbReference type="Proteomes" id="UP000768163">
    <property type="component" value="Unassembled WGS sequence"/>
</dbReference>
<evidence type="ECO:0000256" key="1">
    <source>
        <dbReference type="SAM" id="Phobius"/>
    </source>
</evidence>
<feature type="transmembrane region" description="Helical" evidence="1">
    <location>
        <begin position="159"/>
        <end position="176"/>
    </location>
</feature>
<dbReference type="AlphaFoldDB" id="A0A8J8CF35"/>
<keyword evidence="1" id="KW-0812">Transmembrane</keyword>
<accession>A0A8J8CF35</accession>
<protein>
    <submittedName>
        <fullName evidence="2">Uncharacterized protein</fullName>
    </submittedName>
</protein>
<dbReference type="Pfam" id="PF04307">
    <property type="entry name" value="YdjM"/>
    <property type="match status" value="1"/>
</dbReference>
<comment type="caution">
    <text evidence="2">The sequence shown here is derived from an EMBL/GenBank/DDBJ whole genome shotgun (WGS) entry which is preliminary data.</text>
</comment>
<keyword evidence="1" id="KW-0472">Membrane</keyword>
<feature type="transmembrane region" description="Helical" evidence="1">
    <location>
        <begin position="30"/>
        <end position="48"/>
    </location>
</feature>
<evidence type="ECO:0000313" key="3">
    <source>
        <dbReference type="EMBL" id="NCS91833.1"/>
    </source>
</evidence>
<dbReference type="InterPro" id="IPR007404">
    <property type="entry name" value="YdjM-like"/>
</dbReference>
<proteinExistence type="predicted"/>
<keyword evidence="1" id="KW-1133">Transmembrane helix</keyword>
<evidence type="ECO:0000313" key="2">
    <source>
        <dbReference type="EMBL" id="NCN65446.1"/>
    </source>
</evidence>
<dbReference type="EMBL" id="JAACQH010000111">
    <property type="protein sequence ID" value="NCS91833.1"/>
    <property type="molecule type" value="Genomic_DNA"/>
</dbReference>
<evidence type="ECO:0000313" key="4">
    <source>
        <dbReference type="Proteomes" id="UP000768163"/>
    </source>
</evidence>
<sequence>MNFREHFLFGTCIGIAFSVVLLFYEGFSLLIFLPLLSAILGSVLPDIDHHASIPFRTLKILVFLFFFFGCLGVMIEHIEILNAIIEYLFTIFPVNVSSEVIKFFIAVLIAVTAGILSVITLKIIKPAHRGITHKKIFGMLAGFLLFLLFYYIFSNQNFSVITAISFITGFFSHLALDKFLFKM</sequence>
<feature type="transmembrane region" description="Helical" evidence="1">
    <location>
        <begin position="136"/>
        <end position="153"/>
    </location>
</feature>
<feature type="transmembrane region" description="Helical" evidence="1">
    <location>
        <begin position="7"/>
        <end position="24"/>
    </location>
</feature>